<keyword evidence="6" id="KW-1185">Reference proteome</keyword>
<keyword evidence="1" id="KW-0805">Transcription regulation</keyword>
<dbReference type="PATRIC" id="fig|942150.3.peg.922"/>
<dbReference type="PROSITE" id="PS50995">
    <property type="entry name" value="HTH_MARR_2"/>
    <property type="match status" value="1"/>
</dbReference>
<sequence>MAATTPVFDDFLNNYAAVLRYLNDRITAPLNTYHLTFDTFLIMHEIQTSHEPLLLMDIANSHHVSRSAISRQISILLKYDYVYQVSNPNDRRQKSLLLTKRGQEVDQALITTIQQTLGEWTQQLGKRRINNLLSLLNDFTQQIIEPTYTKSSPAPKDH</sequence>
<name>A0A0R2M8S9_9LACO</name>
<dbReference type="SMART" id="SM00347">
    <property type="entry name" value="HTH_MARR"/>
    <property type="match status" value="1"/>
</dbReference>
<dbReference type="InterPro" id="IPR023187">
    <property type="entry name" value="Tscrpt_reg_MarR-type_CS"/>
</dbReference>
<keyword evidence="2" id="KW-0238">DNA-binding</keyword>
<dbReference type="InterPro" id="IPR039422">
    <property type="entry name" value="MarR/SlyA-like"/>
</dbReference>
<dbReference type="STRING" id="942150.IV64_GL000894"/>
<dbReference type="EMBL" id="JQCL01000089">
    <property type="protein sequence ID" value="KRO08045.1"/>
    <property type="molecule type" value="Genomic_DNA"/>
</dbReference>
<evidence type="ECO:0000256" key="3">
    <source>
        <dbReference type="ARBA" id="ARBA00023163"/>
    </source>
</evidence>
<comment type="caution">
    <text evidence="5">The sequence shown here is derived from an EMBL/GenBank/DDBJ whole genome shotgun (WGS) entry which is preliminary data.</text>
</comment>
<dbReference type="InterPro" id="IPR000835">
    <property type="entry name" value="HTH_MarR-typ"/>
</dbReference>
<protein>
    <submittedName>
        <fullName evidence="5">Transcription regulator</fullName>
    </submittedName>
</protein>
<accession>A0A0R2M8S9</accession>
<keyword evidence="3" id="KW-0804">Transcription</keyword>
<dbReference type="InterPro" id="IPR036390">
    <property type="entry name" value="WH_DNA-bd_sf"/>
</dbReference>
<evidence type="ECO:0000313" key="5">
    <source>
        <dbReference type="EMBL" id="KRO08045.1"/>
    </source>
</evidence>
<dbReference type="GO" id="GO:0003700">
    <property type="term" value="F:DNA-binding transcription factor activity"/>
    <property type="evidence" value="ECO:0007669"/>
    <property type="project" value="InterPro"/>
</dbReference>
<evidence type="ECO:0000259" key="4">
    <source>
        <dbReference type="PROSITE" id="PS50995"/>
    </source>
</evidence>
<dbReference type="GO" id="GO:0003677">
    <property type="term" value="F:DNA binding"/>
    <property type="evidence" value="ECO:0007669"/>
    <property type="project" value="UniProtKB-KW"/>
</dbReference>
<evidence type="ECO:0000256" key="2">
    <source>
        <dbReference type="ARBA" id="ARBA00023125"/>
    </source>
</evidence>
<gene>
    <name evidence="5" type="ORF">IV64_GL000894</name>
</gene>
<dbReference type="Pfam" id="PF01047">
    <property type="entry name" value="MarR"/>
    <property type="match status" value="1"/>
</dbReference>
<organism evidence="5 6">
    <name type="scientific">Lactiplantibacillus xiangfangensis</name>
    <dbReference type="NCBI Taxonomy" id="942150"/>
    <lineage>
        <taxon>Bacteria</taxon>
        <taxon>Bacillati</taxon>
        <taxon>Bacillota</taxon>
        <taxon>Bacilli</taxon>
        <taxon>Lactobacillales</taxon>
        <taxon>Lactobacillaceae</taxon>
        <taxon>Lactiplantibacillus</taxon>
    </lineage>
</organism>
<dbReference type="PANTHER" id="PTHR33164:SF94">
    <property type="entry name" value="TRANSCRIPTIONAL REGULATORY PROTEIN-RELATED"/>
    <property type="match status" value="1"/>
</dbReference>
<dbReference type="Gene3D" id="1.10.10.10">
    <property type="entry name" value="Winged helix-like DNA-binding domain superfamily/Winged helix DNA-binding domain"/>
    <property type="match status" value="1"/>
</dbReference>
<dbReference type="InterPro" id="IPR036388">
    <property type="entry name" value="WH-like_DNA-bd_sf"/>
</dbReference>
<dbReference type="AlphaFoldDB" id="A0A0R2M8S9"/>
<dbReference type="GO" id="GO:0006950">
    <property type="term" value="P:response to stress"/>
    <property type="evidence" value="ECO:0007669"/>
    <property type="project" value="TreeGrafter"/>
</dbReference>
<dbReference type="SUPFAM" id="SSF46785">
    <property type="entry name" value="Winged helix' DNA-binding domain"/>
    <property type="match status" value="1"/>
</dbReference>
<dbReference type="OrthoDB" id="1903871at2"/>
<dbReference type="PANTHER" id="PTHR33164">
    <property type="entry name" value="TRANSCRIPTIONAL REGULATOR, MARR FAMILY"/>
    <property type="match status" value="1"/>
</dbReference>
<evidence type="ECO:0000313" key="6">
    <source>
        <dbReference type="Proteomes" id="UP000051783"/>
    </source>
</evidence>
<dbReference type="Proteomes" id="UP000051783">
    <property type="component" value="Unassembled WGS sequence"/>
</dbReference>
<dbReference type="RefSeq" id="WP_057707349.1">
    <property type="nucleotide sequence ID" value="NZ_JQCL01000089.1"/>
</dbReference>
<dbReference type="PROSITE" id="PS01117">
    <property type="entry name" value="HTH_MARR_1"/>
    <property type="match status" value="1"/>
</dbReference>
<feature type="domain" description="HTH marR-type" evidence="4">
    <location>
        <begin position="8"/>
        <end position="141"/>
    </location>
</feature>
<evidence type="ECO:0000256" key="1">
    <source>
        <dbReference type="ARBA" id="ARBA00023015"/>
    </source>
</evidence>
<proteinExistence type="predicted"/>
<reference evidence="5 6" key="1">
    <citation type="journal article" date="2015" name="Genome Announc.">
        <title>Expanding the biotechnology potential of lactobacilli through comparative genomics of 213 strains and associated genera.</title>
        <authorList>
            <person name="Sun Z."/>
            <person name="Harris H.M."/>
            <person name="McCann A."/>
            <person name="Guo C."/>
            <person name="Argimon S."/>
            <person name="Zhang W."/>
            <person name="Yang X."/>
            <person name="Jeffery I.B."/>
            <person name="Cooney J.C."/>
            <person name="Kagawa T.F."/>
            <person name="Liu W."/>
            <person name="Song Y."/>
            <person name="Salvetti E."/>
            <person name="Wrobel A."/>
            <person name="Rasinkangas P."/>
            <person name="Parkhill J."/>
            <person name="Rea M.C."/>
            <person name="O'Sullivan O."/>
            <person name="Ritari J."/>
            <person name="Douillard F.P."/>
            <person name="Paul Ross R."/>
            <person name="Yang R."/>
            <person name="Briner A.E."/>
            <person name="Felis G.E."/>
            <person name="de Vos W.M."/>
            <person name="Barrangou R."/>
            <person name="Klaenhammer T.R."/>
            <person name="Caufield P.W."/>
            <person name="Cui Y."/>
            <person name="Zhang H."/>
            <person name="O'Toole P.W."/>
        </authorList>
    </citation>
    <scope>NUCLEOTIDE SEQUENCE [LARGE SCALE GENOMIC DNA]</scope>
    <source>
        <strain evidence="5 6">LMG 26013</strain>
    </source>
</reference>